<dbReference type="InterPro" id="IPR001394">
    <property type="entry name" value="Peptidase_C19_UCH"/>
</dbReference>
<evidence type="ECO:0000256" key="2">
    <source>
        <dbReference type="ARBA" id="ARBA00012759"/>
    </source>
</evidence>
<gene>
    <name evidence="9" type="ORF">PPNO1_LOCUS9137</name>
</gene>
<evidence type="ECO:0000313" key="10">
    <source>
        <dbReference type="Proteomes" id="UP000838763"/>
    </source>
</evidence>
<dbReference type="EC" id="3.4.19.12" evidence="2"/>
<dbReference type="InterPro" id="IPR044635">
    <property type="entry name" value="UBP14-like"/>
</dbReference>
<proteinExistence type="predicted"/>
<evidence type="ECO:0000259" key="8">
    <source>
        <dbReference type="Pfam" id="PF00443"/>
    </source>
</evidence>
<dbReference type="InterPro" id="IPR018200">
    <property type="entry name" value="USP_CS"/>
</dbReference>
<evidence type="ECO:0000313" key="9">
    <source>
        <dbReference type="EMBL" id="CAI4219583.1"/>
    </source>
</evidence>
<feature type="compositionally biased region" description="Pro residues" evidence="7">
    <location>
        <begin position="665"/>
        <end position="676"/>
    </location>
</feature>
<sequence>MCCDSSVLQQHDARYGGRSLLKAATTTMALKLTPRGQGAKGFRPDEVVESGWGYETPAGLFSLPYVRSAPLFIHDLFDHNLWEWKEFMALEVDKSSFAKEFDPSRVKNLLESRSTPAVPPTKHMMILLPSQTCIHPDGSRTISAVCFHCLYHFTLRIQANSGHDLCRVRAPTGGTNIADAINGPHQLYLENRNLGPASAESRYNPVILRGLYACTSEQCGLQVVVEVSAPRIDAKWIDLLTNQDRIKKRLEDLKAADPERFDIGPNEWHKAGLRQLVTYLKDLLDAADHGKEPRTLSKRNKRFEAVMGPEFYELFRFLEYKEFSRVNQRCSHLPLSLLGILPDFHPKLVYNSRAKLSAFLPDFKATFEDSMYSIARDTSGHLGLNAEFLRRAKAVVGEDSDDMFNETWGLAPSNIRRTDDEVITAVRKKLRDSPEAVDIIFEMLPVYARSRGSKRLLRLIDWVSTLLPMPIDLAFDVLGARPDDSAKQLILNAQTRVKLAKAATIANAMRAIARYREDSVLSRQAEITAEGPITNPVGLENIGNTCYLNSIIQYLYTVQPIRGLIDEYAENKLEIDDMEKRRIGGSKVKVQPVDLVIGHYFTGEALQTLFAQMTTVFRGPCAPSQGLANAVLLSSEQLLRLAKSAAEPQAYAGMFPAPSTNVRRTPPPLPARPTPAVPLKQADETTNDPDPPLIDLTGPSRSSSPTLMGDAASDRSFDQTKVDAMEISEEAATAVNADADAKMGQAPGVTVLSKAKDDVEMTDGETVASGDDEGSVKSTADTPDSETEGLLNTLKVKHELTMIQQDVDEIMGRVLGLLQASIKPTSIENDIQIETVMQTFFFKVIMRTISYQDGDLRTPHETKSAEFFRNLTAYPAPDGPCTLYQALDNNFDQEEIEGTTTSRYSSIESLPPILHVLVQRTKETAPRTPTLS</sequence>
<dbReference type="GO" id="GO:0070628">
    <property type="term" value="F:proteasome binding"/>
    <property type="evidence" value="ECO:0007669"/>
    <property type="project" value="TreeGrafter"/>
</dbReference>
<dbReference type="OrthoDB" id="2420415at2759"/>
<keyword evidence="5" id="KW-0378">Hydrolase</keyword>
<keyword evidence="4" id="KW-0833">Ubl conjugation pathway</keyword>
<comment type="catalytic activity">
    <reaction evidence="1">
        <text>Thiol-dependent hydrolysis of ester, thioester, amide, peptide and isopeptide bonds formed by the C-terminal Gly of ubiquitin (a 76-residue protein attached to proteins as an intracellular targeting signal).</text>
        <dbReference type="EC" id="3.4.19.12"/>
    </reaction>
</comment>
<dbReference type="GO" id="GO:0004843">
    <property type="term" value="F:cysteine-type deubiquitinase activity"/>
    <property type="evidence" value="ECO:0007669"/>
    <property type="project" value="UniProtKB-EC"/>
</dbReference>
<comment type="caution">
    <text evidence="9">The sequence shown here is derived from an EMBL/GenBank/DDBJ whole genome shotgun (WGS) entry which is preliminary data.</text>
</comment>
<dbReference type="GO" id="GO:0043161">
    <property type="term" value="P:proteasome-mediated ubiquitin-dependent protein catabolic process"/>
    <property type="evidence" value="ECO:0007669"/>
    <property type="project" value="InterPro"/>
</dbReference>
<accession>A0A9P1MG81</accession>
<feature type="region of interest" description="Disordered" evidence="7">
    <location>
        <begin position="653"/>
        <end position="715"/>
    </location>
</feature>
<evidence type="ECO:0000256" key="6">
    <source>
        <dbReference type="ARBA" id="ARBA00022807"/>
    </source>
</evidence>
<evidence type="ECO:0000256" key="5">
    <source>
        <dbReference type="ARBA" id="ARBA00022801"/>
    </source>
</evidence>
<dbReference type="PANTHER" id="PTHR43982">
    <property type="entry name" value="UBIQUITIN CARBOXYL-TERMINAL HYDROLASE"/>
    <property type="match status" value="1"/>
</dbReference>
<dbReference type="PROSITE" id="PS00972">
    <property type="entry name" value="USP_1"/>
    <property type="match status" value="1"/>
</dbReference>
<dbReference type="InterPro" id="IPR038765">
    <property type="entry name" value="Papain-like_cys_pep_sf"/>
</dbReference>
<evidence type="ECO:0000256" key="1">
    <source>
        <dbReference type="ARBA" id="ARBA00000707"/>
    </source>
</evidence>
<reference evidence="9" key="1">
    <citation type="submission" date="2022-11" db="EMBL/GenBank/DDBJ databases">
        <authorList>
            <person name="Scott C."/>
            <person name="Bruce N."/>
        </authorList>
    </citation>
    <scope>NUCLEOTIDE SEQUENCE</scope>
</reference>
<dbReference type="GO" id="GO:0061136">
    <property type="term" value="P:regulation of proteasomal protein catabolic process"/>
    <property type="evidence" value="ECO:0007669"/>
    <property type="project" value="TreeGrafter"/>
</dbReference>
<evidence type="ECO:0000256" key="7">
    <source>
        <dbReference type="SAM" id="MobiDB-lite"/>
    </source>
</evidence>
<dbReference type="GO" id="GO:0016579">
    <property type="term" value="P:protein deubiquitination"/>
    <property type="evidence" value="ECO:0007669"/>
    <property type="project" value="InterPro"/>
</dbReference>
<dbReference type="AlphaFoldDB" id="A0A9P1MG81"/>
<dbReference type="Proteomes" id="UP000838763">
    <property type="component" value="Unassembled WGS sequence"/>
</dbReference>
<feature type="domain" description="Peptidase C19 ubiquitin carboxyl-terminal hydrolase" evidence="8">
    <location>
        <begin position="537"/>
        <end position="923"/>
    </location>
</feature>
<feature type="region of interest" description="Disordered" evidence="7">
    <location>
        <begin position="760"/>
        <end position="787"/>
    </location>
</feature>
<keyword evidence="3" id="KW-0645">Protease</keyword>
<dbReference type="SUPFAM" id="SSF54001">
    <property type="entry name" value="Cysteine proteinases"/>
    <property type="match status" value="1"/>
</dbReference>
<keyword evidence="10" id="KW-1185">Reference proteome</keyword>
<dbReference type="Pfam" id="PF00443">
    <property type="entry name" value="UCH"/>
    <property type="match status" value="1"/>
</dbReference>
<keyword evidence="6" id="KW-0788">Thiol protease</keyword>
<protein>
    <recommendedName>
        <fullName evidence="2">ubiquitinyl hydrolase 1</fullName>
        <ecNumber evidence="2">3.4.19.12</ecNumber>
    </recommendedName>
</protein>
<organism evidence="9 10">
    <name type="scientific">Parascedosporium putredinis</name>
    <dbReference type="NCBI Taxonomy" id="1442378"/>
    <lineage>
        <taxon>Eukaryota</taxon>
        <taxon>Fungi</taxon>
        <taxon>Dikarya</taxon>
        <taxon>Ascomycota</taxon>
        <taxon>Pezizomycotina</taxon>
        <taxon>Sordariomycetes</taxon>
        <taxon>Hypocreomycetidae</taxon>
        <taxon>Microascales</taxon>
        <taxon>Microascaceae</taxon>
        <taxon>Parascedosporium</taxon>
    </lineage>
</organism>
<dbReference type="Gene3D" id="3.90.70.10">
    <property type="entry name" value="Cysteine proteinases"/>
    <property type="match status" value="2"/>
</dbReference>
<evidence type="ECO:0000256" key="4">
    <source>
        <dbReference type="ARBA" id="ARBA00022786"/>
    </source>
</evidence>
<name>A0A9P1MG81_9PEZI</name>
<dbReference type="PANTHER" id="PTHR43982:SF6">
    <property type="entry name" value="UBIQUITIN CARBOXYL-TERMINAL HYDROLASE 2-RELATED"/>
    <property type="match status" value="1"/>
</dbReference>
<evidence type="ECO:0000256" key="3">
    <source>
        <dbReference type="ARBA" id="ARBA00022670"/>
    </source>
</evidence>
<dbReference type="EMBL" id="CALLCH030000020">
    <property type="protein sequence ID" value="CAI4219583.1"/>
    <property type="molecule type" value="Genomic_DNA"/>
</dbReference>